<evidence type="ECO:0000313" key="5">
    <source>
        <dbReference type="Proteomes" id="UP001217610"/>
    </source>
</evidence>
<feature type="domain" description="Sulphur oxidation protein SoxZ" evidence="2">
    <location>
        <begin position="174"/>
        <end position="254"/>
    </location>
</feature>
<keyword evidence="5" id="KW-1185">Reference proteome</keyword>
<dbReference type="InterPro" id="IPR014880">
    <property type="entry name" value="SoxZ_dom"/>
</dbReference>
<dbReference type="NCBIfam" id="TIGR04557">
    <property type="entry name" value="fuse_rel_SoxYZ"/>
    <property type="match status" value="1"/>
</dbReference>
<organism evidence="4 5">
    <name type="scientific">Pseudomonas idahonensis</name>
    <dbReference type="NCBI Taxonomy" id="2942628"/>
    <lineage>
        <taxon>Bacteria</taxon>
        <taxon>Pseudomonadati</taxon>
        <taxon>Pseudomonadota</taxon>
        <taxon>Gammaproteobacteria</taxon>
        <taxon>Pseudomonadales</taxon>
        <taxon>Pseudomonadaceae</taxon>
        <taxon>Pseudomonas</taxon>
    </lineage>
</organism>
<comment type="caution">
    <text evidence="4">The sequence shown here is derived from an EMBL/GenBank/DDBJ whole genome shotgun (WGS) entry which is preliminary data.</text>
</comment>
<name>A0ABT5Q9Z6_9PSED</name>
<dbReference type="InterPro" id="IPR032711">
    <property type="entry name" value="SoxY"/>
</dbReference>
<accession>A0ABT5Q9Z6</accession>
<feature type="signal peptide" evidence="1">
    <location>
        <begin position="1"/>
        <end position="21"/>
    </location>
</feature>
<proteinExistence type="predicted"/>
<evidence type="ECO:0000259" key="2">
    <source>
        <dbReference type="Pfam" id="PF08770"/>
    </source>
</evidence>
<reference evidence="4 5" key="1">
    <citation type="submission" date="2022-05" db="EMBL/GenBank/DDBJ databases">
        <title>Novel Pseudomonas spp. Isolated from a Rainbow Trout Aquaculture Facility.</title>
        <authorList>
            <person name="Testerman T."/>
            <person name="Graf J."/>
        </authorList>
    </citation>
    <scope>NUCLEOTIDE SEQUENCE [LARGE SCALE GENOMIC DNA]</scope>
    <source>
        <strain evidence="4 5">ID357</strain>
    </source>
</reference>
<feature type="chain" id="PRO_5045368653" evidence="1">
    <location>
        <begin position="22"/>
        <end position="256"/>
    </location>
</feature>
<dbReference type="Gene3D" id="2.60.40.10">
    <property type="entry name" value="Immunoglobulins"/>
    <property type="match status" value="1"/>
</dbReference>
<dbReference type="InterPro" id="IPR013783">
    <property type="entry name" value="Ig-like_fold"/>
</dbReference>
<dbReference type="RefSeq" id="WP_273923917.1">
    <property type="nucleotide sequence ID" value="NZ_JAMDGR010000018.1"/>
</dbReference>
<dbReference type="Pfam" id="PF13501">
    <property type="entry name" value="SoxY"/>
    <property type="match status" value="1"/>
</dbReference>
<dbReference type="InterPro" id="IPR014756">
    <property type="entry name" value="Ig_E-set"/>
</dbReference>
<dbReference type="SUPFAM" id="SSF81296">
    <property type="entry name" value="E set domains"/>
    <property type="match status" value="1"/>
</dbReference>
<dbReference type="InterPro" id="IPR030831">
    <property type="entry name" value="Fuse-rel_SoxYZ"/>
</dbReference>
<dbReference type="Pfam" id="PF08770">
    <property type="entry name" value="SoxZ"/>
    <property type="match status" value="1"/>
</dbReference>
<dbReference type="Gene3D" id="2.60.40.2470">
    <property type="entry name" value="SoxY domain"/>
    <property type="match status" value="1"/>
</dbReference>
<dbReference type="Proteomes" id="UP001217610">
    <property type="component" value="Unassembled WGS sequence"/>
</dbReference>
<dbReference type="InterPro" id="IPR038162">
    <property type="entry name" value="SoxY_sf"/>
</dbReference>
<dbReference type="EMBL" id="JAMDGR010000018">
    <property type="protein sequence ID" value="MDD1151034.1"/>
    <property type="molecule type" value="Genomic_DNA"/>
</dbReference>
<gene>
    <name evidence="4" type="ORF">M5G25_22370</name>
</gene>
<keyword evidence="1" id="KW-0732">Signal</keyword>
<protein>
    <submittedName>
        <fullName evidence="4">Quinoprotein dehydrogenase-associated SoxYZ-like carrier</fullName>
    </submittedName>
</protein>
<evidence type="ECO:0000256" key="1">
    <source>
        <dbReference type="SAM" id="SignalP"/>
    </source>
</evidence>
<sequence length="256" mass="28174">MNWRATCLLACWLPLATPVLAADPQGPGADPVPSVMWAFYHKQLLGEAAFVFDDRVKLLAPPFAEDARQVPLEIDARAFTGEVVRILAWAELNPLPRIVDFEPGERVLPWLSIRIRIEQATPLRAAVLTRDGLWHVGSTLIDAAGGGCTAPSVVRTQPGWEEHIGEVLGGRYPRGDASRLRLQVSHPMDNGLVSGIPEFFLNHAELRDQNDQRLASLELFPAVSENPNLGFDIQGPGQTRLLLRDNSGNQFEAKLP</sequence>
<evidence type="ECO:0000259" key="3">
    <source>
        <dbReference type="Pfam" id="PF13501"/>
    </source>
</evidence>
<evidence type="ECO:0000313" key="4">
    <source>
        <dbReference type="EMBL" id="MDD1151034.1"/>
    </source>
</evidence>
<feature type="domain" description="Ig-like SoxY" evidence="3">
    <location>
        <begin position="42"/>
        <end position="148"/>
    </location>
</feature>